<feature type="signal peptide" evidence="10">
    <location>
        <begin position="1"/>
        <end position="22"/>
    </location>
</feature>
<dbReference type="SUPFAM" id="SSF53474">
    <property type="entry name" value="alpha/beta-Hydrolases"/>
    <property type="match status" value="1"/>
</dbReference>
<evidence type="ECO:0000256" key="9">
    <source>
        <dbReference type="SAM" id="MobiDB-lite"/>
    </source>
</evidence>
<evidence type="ECO:0000259" key="11">
    <source>
        <dbReference type="SMART" id="SM00939"/>
    </source>
</evidence>
<dbReference type="GO" id="GO:0008239">
    <property type="term" value="F:dipeptidyl-peptidase activity"/>
    <property type="evidence" value="ECO:0007669"/>
    <property type="project" value="UniProtKB-EC"/>
</dbReference>
<evidence type="ECO:0000256" key="4">
    <source>
        <dbReference type="ARBA" id="ARBA00022438"/>
    </source>
</evidence>
<keyword evidence="5" id="KW-0645">Protease</keyword>
<feature type="compositionally biased region" description="Basic and acidic residues" evidence="9">
    <location>
        <begin position="113"/>
        <end position="130"/>
    </location>
</feature>
<evidence type="ECO:0000256" key="7">
    <source>
        <dbReference type="ARBA" id="ARBA00022825"/>
    </source>
</evidence>
<evidence type="ECO:0000256" key="8">
    <source>
        <dbReference type="ARBA" id="ARBA00030045"/>
    </source>
</evidence>
<evidence type="ECO:0000313" key="13">
    <source>
        <dbReference type="Proteomes" id="UP000183376"/>
    </source>
</evidence>
<keyword evidence="6" id="KW-0378">Hydrolase</keyword>
<evidence type="ECO:0000256" key="5">
    <source>
        <dbReference type="ARBA" id="ARBA00022670"/>
    </source>
</evidence>
<dbReference type="InterPro" id="IPR008252">
    <property type="entry name" value="Pept_S15_Xpro"/>
</dbReference>
<evidence type="ECO:0000256" key="2">
    <source>
        <dbReference type="ARBA" id="ARBA00010819"/>
    </source>
</evidence>
<sequence>MRRARTVLLAAMVVLPLTGATAPPQQPVFAHGEAQPVFDPADVVREKVFVRAPIDSDRDGKDDEVRTEVLRLRATNQSLKSPVIFRISPYFGGGQRPPKHNVDVDLYVPGWPRRPDRRDVPDAGPEKDPRVSAALGSSGPSPRDIPEHADEKYYLARGYALVYADSLGTGESTGCPTSGGRNETIGARSVVDWLNGRTTARDINNKPSVASWTTGKTAMTGLSYNGTLPNAVASTGVKGLEAIVPMAAISRWYDYYRAGGAVVAPGAYQGEDADWLATRVNSRADREICKPVINELTEKQDRLTGDYSPFWDERNYLNDANKVRAATLIAHGLNDWNVKTKQAAQWYSALKANKVPVKIWWHRHEHGDPVNVRKEEWQKALNRWFTRYLFGHQNNVEAEPRVTIQREDNSWATEADWPVPGSSDVSLHPQPGGAATGGLGLKPARGVEKLVDDASKKVEQLITLPNSDTRLAYATPAAKRALRVSGAIKAELELSFDRPAANVTAVLVDRAPDGTAKVITRGWADPQNRGRLDRTEPVKPGEQYSLTVELQPMDHVLPAGNKLELVVLSSDRDYTLRPRPGAGIAVALDHTRLVVPVLGGKAAFVAAFGP</sequence>
<keyword evidence="4" id="KW-0031">Aminopeptidase</keyword>
<dbReference type="SUPFAM" id="SSF49785">
    <property type="entry name" value="Galactose-binding domain-like"/>
    <property type="match status" value="1"/>
</dbReference>
<dbReference type="InterPro" id="IPR000383">
    <property type="entry name" value="Xaa-Pro-like_dom"/>
</dbReference>
<dbReference type="STRING" id="211114.SAMN04489726_6437"/>
<dbReference type="PRINTS" id="PR00923">
    <property type="entry name" value="LACTOPTASE"/>
</dbReference>
<dbReference type="RefSeq" id="WP_030427009.1">
    <property type="nucleotide sequence ID" value="NZ_JOEF01000001.1"/>
</dbReference>
<name>A0A1H0B2M4_ALLAB</name>
<feature type="domain" description="Xaa-Pro dipeptidyl-peptidase C-terminal" evidence="11">
    <location>
        <begin position="382"/>
        <end position="594"/>
    </location>
</feature>
<dbReference type="EMBL" id="LT629701">
    <property type="protein sequence ID" value="SDN39890.1"/>
    <property type="molecule type" value="Genomic_DNA"/>
</dbReference>
<proteinExistence type="inferred from homology"/>
<feature type="chain" id="PRO_5039274105" description="Xaa-Pro dipeptidyl-peptidase" evidence="10">
    <location>
        <begin position="23"/>
        <end position="610"/>
    </location>
</feature>
<dbReference type="SMART" id="SM00939">
    <property type="entry name" value="PepX_C"/>
    <property type="match status" value="1"/>
</dbReference>
<dbReference type="GO" id="GO:0004177">
    <property type="term" value="F:aminopeptidase activity"/>
    <property type="evidence" value="ECO:0007669"/>
    <property type="project" value="UniProtKB-KW"/>
</dbReference>
<dbReference type="AlphaFoldDB" id="A0A1H0B2M4"/>
<protein>
    <recommendedName>
        <fullName evidence="3">Xaa-Pro dipeptidyl-peptidase</fullName>
        <ecNumber evidence="3">3.4.14.11</ecNumber>
    </recommendedName>
    <alternativeName>
        <fullName evidence="8">X-prolyl-dipeptidyl aminopeptidase</fullName>
    </alternativeName>
</protein>
<dbReference type="InterPro" id="IPR013736">
    <property type="entry name" value="Xaa-Pro_dipept_C"/>
</dbReference>
<dbReference type="GO" id="GO:0006508">
    <property type="term" value="P:proteolysis"/>
    <property type="evidence" value="ECO:0007669"/>
    <property type="project" value="UniProtKB-KW"/>
</dbReference>
<feature type="region of interest" description="Disordered" evidence="9">
    <location>
        <begin position="96"/>
        <end position="147"/>
    </location>
</feature>
<evidence type="ECO:0000313" key="12">
    <source>
        <dbReference type="EMBL" id="SDN39890.1"/>
    </source>
</evidence>
<reference evidence="12 13" key="1">
    <citation type="submission" date="2016-10" db="EMBL/GenBank/DDBJ databases">
        <authorList>
            <person name="de Groot N.N."/>
        </authorList>
    </citation>
    <scope>NUCLEOTIDE SEQUENCE [LARGE SCALE GENOMIC DNA]</scope>
    <source>
        <strain evidence="12 13">DSM 44149</strain>
    </source>
</reference>
<evidence type="ECO:0000256" key="1">
    <source>
        <dbReference type="ARBA" id="ARBA00000123"/>
    </source>
</evidence>
<keyword evidence="7" id="KW-0720">Serine protease</keyword>
<comment type="catalytic activity">
    <reaction evidence="1">
        <text>Hydrolyzes Xaa-Pro-|- bonds to release unblocked, N-terminal dipeptides from substrates including Ala-Pro-|-p-nitroanilide and (sequentially) Tyr-Pro-|-Phe-Pro-|-Gly-Pro-|-Ile.</text>
        <dbReference type="EC" id="3.4.14.11"/>
    </reaction>
</comment>
<dbReference type="GO" id="GO:0008236">
    <property type="term" value="F:serine-type peptidase activity"/>
    <property type="evidence" value="ECO:0007669"/>
    <property type="project" value="UniProtKB-KW"/>
</dbReference>
<dbReference type="OrthoDB" id="5240615at2"/>
<comment type="similarity">
    <text evidence="2">Belongs to the peptidase S15 family.</text>
</comment>
<dbReference type="EC" id="3.4.14.11" evidence="3"/>
<keyword evidence="10" id="KW-0732">Signal</keyword>
<dbReference type="NCBIfam" id="NF003780">
    <property type="entry name" value="PRK05371.1-1"/>
    <property type="match status" value="1"/>
</dbReference>
<dbReference type="InterPro" id="IPR029058">
    <property type="entry name" value="AB_hydrolase_fold"/>
</dbReference>
<keyword evidence="13" id="KW-1185">Reference proteome</keyword>
<dbReference type="Pfam" id="PF08530">
    <property type="entry name" value="PepX_C"/>
    <property type="match status" value="1"/>
</dbReference>
<dbReference type="Proteomes" id="UP000183376">
    <property type="component" value="Chromosome I"/>
</dbReference>
<dbReference type="Gene3D" id="2.60.120.260">
    <property type="entry name" value="Galactose-binding domain-like"/>
    <property type="match status" value="1"/>
</dbReference>
<organism evidence="12 13">
    <name type="scientific">Allokutzneria albata</name>
    <name type="common">Kibdelosporangium albatum</name>
    <dbReference type="NCBI Taxonomy" id="211114"/>
    <lineage>
        <taxon>Bacteria</taxon>
        <taxon>Bacillati</taxon>
        <taxon>Actinomycetota</taxon>
        <taxon>Actinomycetes</taxon>
        <taxon>Pseudonocardiales</taxon>
        <taxon>Pseudonocardiaceae</taxon>
        <taxon>Allokutzneria</taxon>
    </lineage>
</organism>
<dbReference type="Gene3D" id="3.40.50.1820">
    <property type="entry name" value="alpha/beta hydrolase"/>
    <property type="match status" value="2"/>
</dbReference>
<accession>A0A1H0B2M4</accession>
<dbReference type="NCBIfam" id="TIGR00976">
    <property type="entry name" value="CocE_NonD"/>
    <property type="match status" value="1"/>
</dbReference>
<evidence type="ECO:0000256" key="10">
    <source>
        <dbReference type="SAM" id="SignalP"/>
    </source>
</evidence>
<evidence type="ECO:0000256" key="3">
    <source>
        <dbReference type="ARBA" id="ARBA00012463"/>
    </source>
</evidence>
<dbReference type="Pfam" id="PF02129">
    <property type="entry name" value="Peptidase_S15"/>
    <property type="match status" value="1"/>
</dbReference>
<dbReference type="eggNOG" id="COG2936">
    <property type="taxonomic scope" value="Bacteria"/>
</dbReference>
<dbReference type="InterPro" id="IPR008979">
    <property type="entry name" value="Galactose-bd-like_sf"/>
</dbReference>
<dbReference type="InterPro" id="IPR005674">
    <property type="entry name" value="CocE/Ser_esterase"/>
</dbReference>
<evidence type="ECO:0000256" key="6">
    <source>
        <dbReference type="ARBA" id="ARBA00022801"/>
    </source>
</evidence>
<gene>
    <name evidence="12" type="ORF">SAMN04489726_6437</name>
</gene>